<evidence type="ECO:0000256" key="3">
    <source>
        <dbReference type="ARBA" id="ARBA00022475"/>
    </source>
</evidence>
<keyword evidence="4 7" id="KW-0812">Transmembrane</keyword>
<dbReference type="PANTHER" id="PTHR30506">
    <property type="entry name" value="INNER MEMBRANE PROTEIN"/>
    <property type="match status" value="1"/>
</dbReference>
<dbReference type="GO" id="GO:0005886">
    <property type="term" value="C:plasma membrane"/>
    <property type="evidence" value="ECO:0007669"/>
    <property type="project" value="UniProtKB-SubCell"/>
</dbReference>
<keyword evidence="6 7" id="KW-0472">Membrane</keyword>
<evidence type="ECO:0000256" key="6">
    <source>
        <dbReference type="ARBA" id="ARBA00023136"/>
    </source>
</evidence>
<feature type="transmembrane region" description="Helical" evidence="7">
    <location>
        <begin position="51"/>
        <end position="71"/>
    </location>
</feature>
<evidence type="ECO:0000313" key="10">
    <source>
        <dbReference type="Proteomes" id="UP000244013"/>
    </source>
</evidence>
<evidence type="ECO:0000313" key="9">
    <source>
        <dbReference type="EMBL" id="PTW45890.1"/>
    </source>
</evidence>
<reference evidence="9 10" key="1">
    <citation type="submission" date="2018-04" db="EMBL/GenBank/DDBJ databases">
        <title>Genomic Encyclopedia of Type Strains, Phase III (KMG-III): the genomes of soil and plant-associated and newly described type strains.</title>
        <authorList>
            <person name="Whitman W."/>
        </authorList>
    </citation>
    <scope>NUCLEOTIDE SEQUENCE [LARGE SCALE GENOMIC DNA]</scope>
    <source>
        <strain evidence="9 10">MA-olki</strain>
    </source>
</reference>
<name>A0A2T5U377_9SPHN</name>
<dbReference type="Proteomes" id="UP000244013">
    <property type="component" value="Unassembled WGS sequence"/>
</dbReference>
<feature type="transmembrane region" description="Helical" evidence="7">
    <location>
        <begin position="136"/>
        <end position="153"/>
    </location>
</feature>
<comment type="similarity">
    <text evidence="2">Belongs to the UPF0126 family.</text>
</comment>
<evidence type="ECO:0000256" key="4">
    <source>
        <dbReference type="ARBA" id="ARBA00022692"/>
    </source>
</evidence>
<accession>A0A2T5U377</accession>
<proteinExistence type="inferred from homology"/>
<feature type="domain" description="Glycine transporter" evidence="8">
    <location>
        <begin position="54"/>
        <end position="126"/>
    </location>
</feature>
<comment type="subcellular location">
    <subcellularLocation>
        <location evidence="1">Cell membrane</location>
        <topology evidence="1">Multi-pass membrane protein</topology>
    </subcellularLocation>
</comment>
<protein>
    <submittedName>
        <fullName evidence="9">Putative membrane protein YeiH</fullName>
    </submittedName>
</protein>
<evidence type="ECO:0000256" key="1">
    <source>
        <dbReference type="ARBA" id="ARBA00004651"/>
    </source>
</evidence>
<comment type="caution">
    <text evidence="9">The sequence shown here is derived from an EMBL/GenBank/DDBJ whole genome shotgun (WGS) entry which is preliminary data.</text>
</comment>
<gene>
    <name evidence="9" type="ORF">C8J25_106142</name>
</gene>
<dbReference type="PANTHER" id="PTHR30506:SF3">
    <property type="entry name" value="UPF0126 INNER MEMBRANE PROTEIN YADS-RELATED"/>
    <property type="match status" value="1"/>
</dbReference>
<evidence type="ECO:0000256" key="5">
    <source>
        <dbReference type="ARBA" id="ARBA00022989"/>
    </source>
</evidence>
<dbReference type="InterPro" id="IPR005115">
    <property type="entry name" value="Gly_transporter"/>
</dbReference>
<sequence length="249" mass="25423">MLAFIFATGIGALLLTAGGHHSAVPLYAGWQAGYAAAMLPVPLPVEILPVAAPWFDLAGLAVFAASGALAAAKRGQTFVTLVFFGLITGVGGGTVRDLLIGAPVFWVHDARAASVCLGMALLIWVTPERWWKDEALGWFDAVGLAAYAVYGAAKALGYGVPPVPAALMGVMTACVGGIIRDVLAGEPSILMRPELYVTAAALAAASYVGLVLVGVPLALAAVIAASAGFTLRAAAIRFHLALPAYGGRR</sequence>
<evidence type="ECO:0000259" key="8">
    <source>
        <dbReference type="Pfam" id="PF03458"/>
    </source>
</evidence>
<keyword evidence="5 7" id="KW-1133">Transmembrane helix</keyword>
<feature type="domain" description="Glycine transporter" evidence="8">
    <location>
        <begin position="138"/>
        <end position="210"/>
    </location>
</feature>
<dbReference type="AlphaFoldDB" id="A0A2T5U377"/>
<feature type="transmembrane region" description="Helical" evidence="7">
    <location>
        <begin position="78"/>
        <end position="99"/>
    </location>
</feature>
<feature type="transmembrane region" description="Helical" evidence="7">
    <location>
        <begin position="105"/>
        <end position="124"/>
    </location>
</feature>
<dbReference type="EMBL" id="QAYE01000006">
    <property type="protein sequence ID" value="PTW45890.1"/>
    <property type="molecule type" value="Genomic_DNA"/>
</dbReference>
<keyword evidence="3" id="KW-1003">Cell membrane</keyword>
<organism evidence="9 10">
    <name type="scientific">Sphingomonas faeni</name>
    <dbReference type="NCBI Taxonomy" id="185950"/>
    <lineage>
        <taxon>Bacteria</taxon>
        <taxon>Pseudomonadati</taxon>
        <taxon>Pseudomonadota</taxon>
        <taxon>Alphaproteobacteria</taxon>
        <taxon>Sphingomonadales</taxon>
        <taxon>Sphingomonadaceae</taxon>
        <taxon>Sphingomonas</taxon>
    </lineage>
</organism>
<evidence type="ECO:0000256" key="2">
    <source>
        <dbReference type="ARBA" id="ARBA00008193"/>
    </source>
</evidence>
<evidence type="ECO:0000256" key="7">
    <source>
        <dbReference type="SAM" id="Phobius"/>
    </source>
</evidence>
<dbReference type="Pfam" id="PF03458">
    <property type="entry name" value="Gly_transporter"/>
    <property type="match status" value="2"/>
</dbReference>